<dbReference type="Pfam" id="PF00560">
    <property type="entry name" value="LRR_1"/>
    <property type="match status" value="2"/>
</dbReference>
<feature type="signal peptide" evidence="13">
    <location>
        <begin position="1"/>
        <end position="22"/>
    </location>
</feature>
<comment type="caution">
    <text evidence="15">The sequence shown here is derived from an EMBL/GenBank/DDBJ whole genome shotgun (WGS) entry which is preliminary data.</text>
</comment>
<feature type="chain" id="PRO_5013288229" description="Cell wall hydroxyproline-rich glycoprotein" evidence="13">
    <location>
        <begin position="23"/>
        <end position="451"/>
    </location>
</feature>
<evidence type="ECO:0000256" key="6">
    <source>
        <dbReference type="ARBA" id="ARBA00022729"/>
    </source>
</evidence>
<keyword evidence="3" id="KW-0134">Cell wall</keyword>
<evidence type="ECO:0000313" key="15">
    <source>
        <dbReference type="EMBL" id="OAY45615.1"/>
    </source>
</evidence>
<dbReference type="InterPro" id="IPR051582">
    <property type="entry name" value="LRR_extensin-like_regulator"/>
</dbReference>
<evidence type="ECO:0000256" key="7">
    <source>
        <dbReference type="ARBA" id="ARBA00022737"/>
    </source>
</evidence>
<dbReference type="GO" id="GO:0016020">
    <property type="term" value="C:membrane"/>
    <property type="evidence" value="ECO:0007669"/>
    <property type="project" value="UniProtKB-SubCell"/>
</dbReference>
<evidence type="ECO:0000259" key="14">
    <source>
        <dbReference type="Pfam" id="PF08263"/>
    </source>
</evidence>
<evidence type="ECO:0000313" key="16">
    <source>
        <dbReference type="Proteomes" id="UP000091857"/>
    </source>
</evidence>
<dbReference type="STRING" id="3983.A0A2C9VJE8"/>
<dbReference type="OMA" id="TWEGTDI"/>
<evidence type="ECO:0000256" key="11">
    <source>
        <dbReference type="ARBA" id="ARBA00023316"/>
    </source>
</evidence>
<protein>
    <recommendedName>
        <fullName evidence="12">Cell wall hydroxyproline-rich glycoprotein</fullName>
    </recommendedName>
</protein>
<proteinExistence type="predicted"/>
<dbReference type="EMBL" id="CM004393">
    <property type="protein sequence ID" value="OAY45615.1"/>
    <property type="molecule type" value="Genomic_DNA"/>
</dbReference>
<dbReference type="InterPro" id="IPR013210">
    <property type="entry name" value="LRR_N_plant-typ"/>
</dbReference>
<feature type="domain" description="Leucine-rich repeat-containing N-terminal plant-type" evidence="14">
    <location>
        <begin position="80"/>
        <end position="118"/>
    </location>
</feature>
<evidence type="ECO:0000256" key="10">
    <source>
        <dbReference type="ARBA" id="ARBA00023278"/>
    </source>
</evidence>
<evidence type="ECO:0000256" key="9">
    <source>
        <dbReference type="ARBA" id="ARBA00023180"/>
    </source>
</evidence>
<evidence type="ECO:0000256" key="13">
    <source>
        <dbReference type="SAM" id="SignalP"/>
    </source>
</evidence>
<keyword evidence="9" id="KW-0325">Glycoprotein</keyword>
<dbReference type="InterPro" id="IPR001611">
    <property type="entry name" value="Leu-rich_rpt"/>
</dbReference>
<keyword evidence="16" id="KW-1185">Reference proteome</keyword>
<dbReference type="Pfam" id="PF08263">
    <property type="entry name" value="LRRNT_2"/>
    <property type="match status" value="1"/>
</dbReference>
<keyword evidence="11" id="KW-0961">Cell wall biogenesis/degradation</keyword>
<dbReference type="InterPro" id="IPR032675">
    <property type="entry name" value="LRR_dom_sf"/>
</dbReference>
<keyword evidence="8" id="KW-0472">Membrane</keyword>
<dbReference type="Gene3D" id="3.80.10.10">
    <property type="entry name" value="Ribonuclease Inhibitor"/>
    <property type="match status" value="2"/>
</dbReference>
<dbReference type="FunFam" id="3.80.10.10:FF:000041">
    <property type="entry name" value="LRR receptor-like serine/threonine-protein kinase ERECTA"/>
    <property type="match status" value="1"/>
</dbReference>
<dbReference type="AlphaFoldDB" id="A0A2C9VJE8"/>
<dbReference type="Proteomes" id="UP000091857">
    <property type="component" value="Chromosome 7"/>
</dbReference>
<reference evidence="16" key="1">
    <citation type="journal article" date="2016" name="Nat. Biotechnol.">
        <title>Sequencing wild and cultivated cassava and related species reveals extensive interspecific hybridization and genetic diversity.</title>
        <authorList>
            <person name="Bredeson J.V."/>
            <person name="Lyons J.B."/>
            <person name="Prochnik S.E."/>
            <person name="Wu G.A."/>
            <person name="Ha C.M."/>
            <person name="Edsinger-Gonzales E."/>
            <person name="Grimwood J."/>
            <person name="Schmutz J."/>
            <person name="Rabbi I.Y."/>
            <person name="Egesi C."/>
            <person name="Nauluvula P."/>
            <person name="Lebot V."/>
            <person name="Ndunguru J."/>
            <person name="Mkamilo G."/>
            <person name="Bart R.S."/>
            <person name="Setter T.L."/>
            <person name="Gleadow R.M."/>
            <person name="Kulakow P."/>
            <person name="Ferguson M.E."/>
            <person name="Rounsley S."/>
            <person name="Rokhsar D.S."/>
        </authorList>
    </citation>
    <scope>NUCLEOTIDE SEQUENCE [LARGE SCALE GENOMIC DNA]</scope>
    <source>
        <strain evidence="16">cv. AM560-2</strain>
    </source>
</reference>
<dbReference type="SUPFAM" id="SSF101447">
    <property type="entry name" value="Formin homology 2 domain (FH2 domain)"/>
    <property type="match status" value="1"/>
</dbReference>
<gene>
    <name evidence="15" type="ORF">MANES_07G076500v8</name>
</gene>
<keyword evidence="6 13" id="KW-0732">Signal</keyword>
<dbReference type="Gramene" id="Manes.07G076500.1.v8.1">
    <property type="protein sequence ID" value="Manes.07G076500.1.v8.1.CDS.1"/>
    <property type="gene ID" value="Manes.07G076500.v8.1"/>
</dbReference>
<evidence type="ECO:0000256" key="4">
    <source>
        <dbReference type="ARBA" id="ARBA00022525"/>
    </source>
</evidence>
<evidence type="ECO:0000256" key="12">
    <source>
        <dbReference type="ARBA" id="ARBA00041871"/>
    </source>
</evidence>
<evidence type="ECO:0000256" key="5">
    <source>
        <dbReference type="ARBA" id="ARBA00022614"/>
    </source>
</evidence>
<evidence type="ECO:0000256" key="8">
    <source>
        <dbReference type="ARBA" id="ARBA00023136"/>
    </source>
</evidence>
<name>A0A2C9VJE8_MANES</name>
<evidence type="ECO:0000256" key="3">
    <source>
        <dbReference type="ARBA" id="ARBA00022512"/>
    </source>
</evidence>
<keyword evidence="7" id="KW-0677">Repeat</keyword>
<dbReference type="GO" id="GO:0071555">
    <property type="term" value="P:cell wall organization"/>
    <property type="evidence" value="ECO:0007669"/>
    <property type="project" value="UniProtKB-KW"/>
</dbReference>
<accession>A0A2C9VJE8</accession>
<comment type="subcellular location">
    <subcellularLocation>
        <location evidence="2">Membrane</location>
    </subcellularLocation>
    <subcellularLocation>
        <location evidence="1">Secreted</location>
        <location evidence="1">Cell wall</location>
    </subcellularLocation>
</comment>
<keyword evidence="10" id="KW-0379">Hydroxylation</keyword>
<dbReference type="PANTHER" id="PTHR32093:SF131">
    <property type="entry name" value="LEUCINE-RICH REPEAT-CONTAINING N-TERMINAL PLANT-TYPE DOMAIN-CONTAINING PROTEIN"/>
    <property type="match status" value="1"/>
</dbReference>
<organism evidence="15 16">
    <name type="scientific">Manihot esculenta</name>
    <name type="common">Cassava</name>
    <name type="synonym">Jatropha manihot</name>
    <dbReference type="NCBI Taxonomy" id="3983"/>
    <lineage>
        <taxon>Eukaryota</taxon>
        <taxon>Viridiplantae</taxon>
        <taxon>Streptophyta</taxon>
        <taxon>Embryophyta</taxon>
        <taxon>Tracheophyta</taxon>
        <taxon>Spermatophyta</taxon>
        <taxon>Magnoliopsida</taxon>
        <taxon>eudicotyledons</taxon>
        <taxon>Gunneridae</taxon>
        <taxon>Pentapetalae</taxon>
        <taxon>rosids</taxon>
        <taxon>fabids</taxon>
        <taxon>Malpighiales</taxon>
        <taxon>Euphorbiaceae</taxon>
        <taxon>Crotonoideae</taxon>
        <taxon>Manihoteae</taxon>
        <taxon>Manihot</taxon>
    </lineage>
</organism>
<keyword evidence="4" id="KW-0964">Secreted</keyword>
<dbReference type="SUPFAM" id="SSF52058">
    <property type="entry name" value="L domain-like"/>
    <property type="match status" value="1"/>
</dbReference>
<keyword evidence="5" id="KW-0433">Leucine-rich repeat</keyword>
<sequence>MGRNPCFSFFLLFTIIFQVAAGDHHPVIGSQREALEIVIGDGGDTPALPHEYEDCAPPPPPPELCTPPPPPPCLPPNIERDYNATQKFKEAIKTDPKGVTKSWNRADRNVCNFEGFTCAERPDTGVLSVAAANFNGYNLGGPNFQLKDFLDQLLDLSIFHANSNNFAGILPNEIGTQNLNFLFELDLSNNKYTGGFPISVLSATNLTFLDIRYNSFSGPVPGEVFNLDLDVLLLNNNQFSQQLPDNIGSTPALYLTFANNYFTGPIPSSIGSAKYLREVLFLNNNFTGCLPYEIGFLNESTLLDVSRNNLTGPIPHSFACLAKIQILNLASNEFYGPVPEMVCKLPYLQNLSLSGNYFTQVGPVCRKLIELKTLDVSNNCILDLPNQKSAKMCKEFFSEREKCPNEKSLTIVPCMENYRSTMTMFDQKPTFVAATPPISYDALSPRNSFRF</sequence>
<dbReference type="PROSITE" id="PS51450">
    <property type="entry name" value="LRR"/>
    <property type="match status" value="1"/>
</dbReference>
<evidence type="ECO:0000256" key="2">
    <source>
        <dbReference type="ARBA" id="ARBA00004370"/>
    </source>
</evidence>
<evidence type="ECO:0000256" key="1">
    <source>
        <dbReference type="ARBA" id="ARBA00004191"/>
    </source>
</evidence>
<dbReference type="PANTHER" id="PTHR32093">
    <property type="entry name" value="LEUCINE-RICH REPEAT EXTENSIN-LIKE PROTEIN 3-RELATED"/>
    <property type="match status" value="1"/>
</dbReference>
<dbReference type="OrthoDB" id="676979at2759"/>